<sequence length="63" mass="7596">MQNGYIERINRTFRESILDAYLFTQQVQILAEEWIKDYNYRRTHESLGGKIQMEYDTLPAACY</sequence>
<gene>
    <name evidence="2" type="ORF">H8B04_09190</name>
</gene>
<reference evidence="2 3" key="1">
    <citation type="submission" date="2020-08" db="EMBL/GenBank/DDBJ databases">
        <title>Sphingobacterium sp. DN04309 isolated from aquaculture water.</title>
        <authorList>
            <person name="Zhang M."/>
        </authorList>
    </citation>
    <scope>NUCLEOTIDE SEQUENCE [LARGE SCALE GENOMIC DNA]</scope>
    <source>
        <strain evidence="2 3">DN04309</strain>
    </source>
</reference>
<keyword evidence="3" id="KW-1185">Reference proteome</keyword>
<dbReference type="Proteomes" id="UP000651271">
    <property type="component" value="Unassembled WGS sequence"/>
</dbReference>
<dbReference type="Gene3D" id="3.30.420.10">
    <property type="entry name" value="Ribonuclease H-like superfamily/Ribonuclease H"/>
    <property type="match status" value="1"/>
</dbReference>
<evidence type="ECO:0000313" key="2">
    <source>
        <dbReference type="EMBL" id="MBD1429744.1"/>
    </source>
</evidence>
<organism evidence="2 3">
    <name type="scientific">Sphingobacterium litopenaei</name>
    <dbReference type="NCBI Taxonomy" id="2763500"/>
    <lineage>
        <taxon>Bacteria</taxon>
        <taxon>Pseudomonadati</taxon>
        <taxon>Bacteroidota</taxon>
        <taxon>Sphingobacteriia</taxon>
        <taxon>Sphingobacteriales</taxon>
        <taxon>Sphingobacteriaceae</taxon>
        <taxon>Sphingobacterium</taxon>
    </lineage>
</organism>
<dbReference type="InterPro" id="IPR001584">
    <property type="entry name" value="Integrase_cat-core"/>
</dbReference>
<dbReference type="EMBL" id="JACOIJ010000015">
    <property type="protein sequence ID" value="MBD1429744.1"/>
    <property type="molecule type" value="Genomic_DNA"/>
</dbReference>
<evidence type="ECO:0000259" key="1">
    <source>
        <dbReference type="Pfam" id="PF13683"/>
    </source>
</evidence>
<dbReference type="InterPro" id="IPR036397">
    <property type="entry name" value="RNaseH_sf"/>
</dbReference>
<dbReference type="Pfam" id="PF13683">
    <property type="entry name" value="rve_3"/>
    <property type="match status" value="1"/>
</dbReference>
<protein>
    <submittedName>
        <fullName evidence="2">Transposase</fullName>
    </submittedName>
</protein>
<proteinExistence type="predicted"/>
<feature type="domain" description="Integrase catalytic" evidence="1">
    <location>
        <begin position="1"/>
        <end position="50"/>
    </location>
</feature>
<dbReference type="InterPro" id="IPR012337">
    <property type="entry name" value="RNaseH-like_sf"/>
</dbReference>
<evidence type="ECO:0000313" key="3">
    <source>
        <dbReference type="Proteomes" id="UP000651271"/>
    </source>
</evidence>
<dbReference type="SUPFAM" id="SSF53098">
    <property type="entry name" value="Ribonuclease H-like"/>
    <property type="match status" value="1"/>
</dbReference>
<accession>A0ABR7YEJ9</accession>
<name>A0ABR7YEJ9_9SPHI</name>
<comment type="caution">
    <text evidence="2">The sequence shown here is derived from an EMBL/GenBank/DDBJ whole genome shotgun (WGS) entry which is preliminary data.</text>
</comment>